<keyword evidence="2" id="KW-1185">Reference proteome</keyword>
<reference evidence="1" key="1">
    <citation type="submission" date="2023-07" db="EMBL/GenBank/DDBJ databases">
        <title>draft genome sequence of fig (Ficus carica).</title>
        <authorList>
            <person name="Takahashi T."/>
            <person name="Nishimura K."/>
        </authorList>
    </citation>
    <scope>NUCLEOTIDE SEQUENCE</scope>
</reference>
<dbReference type="Proteomes" id="UP001187192">
    <property type="component" value="Unassembled WGS sequence"/>
</dbReference>
<protein>
    <submittedName>
        <fullName evidence="1">Uncharacterized protein</fullName>
    </submittedName>
</protein>
<gene>
    <name evidence="1" type="ORF">TIFTF001_026742</name>
</gene>
<dbReference type="EMBL" id="BTGU01000071">
    <property type="protein sequence ID" value="GMN57632.1"/>
    <property type="molecule type" value="Genomic_DNA"/>
</dbReference>
<dbReference type="AlphaFoldDB" id="A0AA88DLR5"/>
<name>A0AA88DLR5_FICCA</name>
<evidence type="ECO:0000313" key="1">
    <source>
        <dbReference type="EMBL" id="GMN57632.1"/>
    </source>
</evidence>
<sequence length="68" mass="7612">MRSNRLSQQLFVAYADAWSQRSFSSSVMCAKFDASIATAWTLMWSHGHALTAKICRGFYLSAVESSFP</sequence>
<organism evidence="1 2">
    <name type="scientific">Ficus carica</name>
    <name type="common">Common fig</name>
    <dbReference type="NCBI Taxonomy" id="3494"/>
    <lineage>
        <taxon>Eukaryota</taxon>
        <taxon>Viridiplantae</taxon>
        <taxon>Streptophyta</taxon>
        <taxon>Embryophyta</taxon>
        <taxon>Tracheophyta</taxon>
        <taxon>Spermatophyta</taxon>
        <taxon>Magnoliopsida</taxon>
        <taxon>eudicotyledons</taxon>
        <taxon>Gunneridae</taxon>
        <taxon>Pentapetalae</taxon>
        <taxon>rosids</taxon>
        <taxon>fabids</taxon>
        <taxon>Rosales</taxon>
        <taxon>Moraceae</taxon>
        <taxon>Ficeae</taxon>
        <taxon>Ficus</taxon>
    </lineage>
</organism>
<proteinExistence type="predicted"/>
<comment type="caution">
    <text evidence="1">The sequence shown here is derived from an EMBL/GenBank/DDBJ whole genome shotgun (WGS) entry which is preliminary data.</text>
</comment>
<accession>A0AA88DLR5</accession>
<evidence type="ECO:0000313" key="2">
    <source>
        <dbReference type="Proteomes" id="UP001187192"/>
    </source>
</evidence>